<dbReference type="eggNOG" id="ENOG502TK0C">
    <property type="taxonomic scope" value="Eukaryota"/>
</dbReference>
<protein>
    <submittedName>
        <fullName evidence="2">Secreted protein</fullName>
    </submittedName>
</protein>
<organism evidence="1 2">
    <name type="scientific">Caenorhabditis tropicalis</name>
    <dbReference type="NCBI Taxonomy" id="1561998"/>
    <lineage>
        <taxon>Eukaryota</taxon>
        <taxon>Metazoa</taxon>
        <taxon>Ecdysozoa</taxon>
        <taxon>Nematoda</taxon>
        <taxon>Chromadorea</taxon>
        <taxon>Rhabditida</taxon>
        <taxon>Rhabditina</taxon>
        <taxon>Rhabditomorpha</taxon>
        <taxon>Rhabditoidea</taxon>
        <taxon>Rhabditidae</taxon>
        <taxon>Peloderinae</taxon>
        <taxon>Caenorhabditis</taxon>
    </lineage>
</organism>
<dbReference type="WBParaSite" id="Csp11.Scaffold630.g19867.t1">
    <property type="protein sequence ID" value="Csp11.Scaffold630.g19867.t1"/>
    <property type="gene ID" value="Csp11.Scaffold630.g19867"/>
</dbReference>
<name>A0A1I7UVV6_9PELO</name>
<accession>A0A1I7UVV6</accession>
<proteinExistence type="predicted"/>
<reference evidence="2" key="1">
    <citation type="submission" date="2016-11" db="UniProtKB">
        <authorList>
            <consortium name="WormBaseParasite"/>
        </authorList>
    </citation>
    <scope>IDENTIFICATION</scope>
</reference>
<evidence type="ECO:0000313" key="1">
    <source>
        <dbReference type="Proteomes" id="UP000095282"/>
    </source>
</evidence>
<dbReference type="AlphaFoldDB" id="A0A1I7UVV6"/>
<sequence length="76" mass="9161">MLLVDDHIIRKRRKIHENPRRRQKENSWIQQYDRRHIFLKLLIVIALAPGGVNAGERIYDESNYQGNLPYKHFIHA</sequence>
<dbReference type="Proteomes" id="UP000095282">
    <property type="component" value="Unplaced"/>
</dbReference>
<evidence type="ECO:0000313" key="2">
    <source>
        <dbReference type="WBParaSite" id="Csp11.Scaffold630.g19867.t1"/>
    </source>
</evidence>
<keyword evidence="1" id="KW-1185">Reference proteome</keyword>